<feature type="domain" description="Immunoglobulin" evidence="5">
    <location>
        <begin position="34"/>
        <end position="109"/>
    </location>
</feature>
<dbReference type="InterPro" id="IPR050412">
    <property type="entry name" value="Ig-like_Receptors_ImmuneReg"/>
</dbReference>
<proteinExistence type="predicted"/>
<evidence type="ECO:0000256" key="2">
    <source>
        <dbReference type="ARBA" id="ARBA00023319"/>
    </source>
</evidence>
<dbReference type="PANTHER" id="PTHR11738:SF185">
    <property type="entry name" value="PLATELET GLYCOPROTEIN VI"/>
    <property type="match status" value="1"/>
</dbReference>
<dbReference type="InterPro" id="IPR013783">
    <property type="entry name" value="Ig-like_fold"/>
</dbReference>
<gene>
    <name evidence="7" type="primary">GP6</name>
</gene>
<dbReference type="Pfam" id="PF13895">
    <property type="entry name" value="Ig_2"/>
    <property type="match status" value="1"/>
</dbReference>
<feature type="domain" description="Immunoglobulin" evidence="5">
    <location>
        <begin position="120"/>
        <end position="204"/>
    </location>
</feature>
<dbReference type="RefSeq" id="XP_072822651.1">
    <property type="nucleotide sequence ID" value="XM_072966550.1"/>
</dbReference>
<evidence type="ECO:0000256" key="4">
    <source>
        <dbReference type="SAM" id="SignalP"/>
    </source>
</evidence>
<keyword evidence="1" id="KW-1015">Disulfide bond</keyword>
<name>A0ABM5DP31_VICPA</name>
<evidence type="ECO:0000313" key="6">
    <source>
        <dbReference type="Proteomes" id="UP001652581"/>
    </source>
</evidence>
<feature type="compositionally biased region" description="Polar residues" evidence="3">
    <location>
        <begin position="234"/>
        <end position="248"/>
    </location>
</feature>
<keyword evidence="4" id="KW-0732">Signal</keyword>
<dbReference type="PANTHER" id="PTHR11738">
    <property type="entry name" value="MHC CLASS I NK CELL RECEPTOR"/>
    <property type="match status" value="1"/>
</dbReference>
<dbReference type="GeneID" id="102525744"/>
<dbReference type="SMART" id="SM00409">
    <property type="entry name" value="IG"/>
    <property type="match status" value="2"/>
</dbReference>
<keyword evidence="6" id="KW-1185">Reference proteome</keyword>
<dbReference type="InterPro" id="IPR036179">
    <property type="entry name" value="Ig-like_dom_sf"/>
</dbReference>
<evidence type="ECO:0000256" key="3">
    <source>
        <dbReference type="SAM" id="MobiDB-lite"/>
    </source>
</evidence>
<dbReference type="InterPro" id="IPR003599">
    <property type="entry name" value="Ig_sub"/>
</dbReference>
<dbReference type="Proteomes" id="UP001652581">
    <property type="component" value="Chromosome 9"/>
</dbReference>
<dbReference type="Gene3D" id="2.60.40.10">
    <property type="entry name" value="Immunoglobulins"/>
    <property type="match status" value="2"/>
</dbReference>
<reference evidence="7" key="1">
    <citation type="submission" date="2025-08" db="UniProtKB">
        <authorList>
            <consortium name="RefSeq"/>
        </authorList>
    </citation>
    <scope>IDENTIFICATION</scope>
</reference>
<sequence length="322" mass="34980">MSPSLPALFCLGLCLEQVIHAHYGPLPKPSLQALPSSLVPLGTPVTVRCQGPPGVDLYRLEKLKSSQYFDYGVLSFSAMEKRFAGVYRCSYQNGSRWSLPSSQLELVATGVFTKPSLSAQPSAAVSPGMDVTLRCESQYGFDRFALYKEGDAGPYKRPEQWYLADFPITTVTAANSGTYRCYSFSSSSPYLWSAPSDPLELVVKGTSVTPGWLPTELPSSATESSEAPGRLSPSLVNQGSTAESSRNITVLPEASDPPAGPALQRYTEGNLVRICLGGVVLIFLVGILAEDWHSRRKPLRRRVRAAHRPLPPLPPLPPRPQT</sequence>
<protein>
    <submittedName>
        <fullName evidence="7">Platelet glycoprotein VI</fullName>
    </submittedName>
</protein>
<feature type="chain" id="PRO_5045586549" evidence="4">
    <location>
        <begin position="22"/>
        <end position="322"/>
    </location>
</feature>
<feature type="region of interest" description="Disordered" evidence="3">
    <location>
        <begin position="214"/>
        <end position="261"/>
    </location>
</feature>
<dbReference type="SUPFAM" id="SSF48726">
    <property type="entry name" value="Immunoglobulin"/>
    <property type="match status" value="2"/>
</dbReference>
<accession>A0ABM5DP31</accession>
<evidence type="ECO:0000259" key="5">
    <source>
        <dbReference type="SMART" id="SM00409"/>
    </source>
</evidence>
<keyword evidence="2" id="KW-0393">Immunoglobulin domain</keyword>
<evidence type="ECO:0000256" key="1">
    <source>
        <dbReference type="ARBA" id="ARBA00023157"/>
    </source>
</evidence>
<organism evidence="6 7">
    <name type="scientific">Vicugna pacos</name>
    <name type="common">Alpaca</name>
    <name type="synonym">Lama pacos</name>
    <dbReference type="NCBI Taxonomy" id="30538"/>
    <lineage>
        <taxon>Eukaryota</taxon>
        <taxon>Metazoa</taxon>
        <taxon>Chordata</taxon>
        <taxon>Craniata</taxon>
        <taxon>Vertebrata</taxon>
        <taxon>Euteleostomi</taxon>
        <taxon>Mammalia</taxon>
        <taxon>Eutheria</taxon>
        <taxon>Laurasiatheria</taxon>
        <taxon>Artiodactyla</taxon>
        <taxon>Tylopoda</taxon>
        <taxon>Camelidae</taxon>
        <taxon>Vicugna</taxon>
    </lineage>
</organism>
<evidence type="ECO:0000313" key="7">
    <source>
        <dbReference type="RefSeq" id="XP_072822651.1"/>
    </source>
</evidence>
<feature type="signal peptide" evidence="4">
    <location>
        <begin position="1"/>
        <end position="21"/>
    </location>
</feature>